<dbReference type="InterPro" id="IPR012042">
    <property type="entry name" value="NeuTTM/CthTTM-like"/>
</dbReference>
<dbReference type="InterPro" id="IPR023577">
    <property type="entry name" value="CYTH_domain"/>
</dbReference>
<dbReference type="SUPFAM" id="SSF55154">
    <property type="entry name" value="CYTH-like phosphatases"/>
    <property type="match status" value="1"/>
</dbReference>
<reference evidence="3" key="2">
    <citation type="journal article" date="2021" name="PeerJ">
        <title>Extensive microbial diversity within the chicken gut microbiome revealed by metagenomics and culture.</title>
        <authorList>
            <person name="Gilroy R."/>
            <person name="Ravi A."/>
            <person name="Getino M."/>
            <person name="Pursley I."/>
            <person name="Horton D.L."/>
            <person name="Alikhan N.F."/>
            <person name="Baker D."/>
            <person name="Gharbi K."/>
            <person name="Hall N."/>
            <person name="Watson M."/>
            <person name="Adriaenssens E.M."/>
            <person name="Foster-Nyarko E."/>
            <person name="Jarju S."/>
            <person name="Secka A."/>
            <person name="Antonio M."/>
            <person name="Oren A."/>
            <person name="Chaudhuri R.R."/>
            <person name="La Ragione R."/>
            <person name="Hildebrand F."/>
            <person name="Pallen M.J."/>
        </authorList>
    </citation>
    <scope>NUCLEOTIDE SEQUENCE</scope>
    <source>
        <strain evidence="3">CHK187-14744</strain>
    </source>
</reference>
<comment type="caution">
    <text evidence="3">The sequence shown here is derived from an EMBL/GenBank/DDBJ whole genome shotgun (WGS) entry which is preliminary data.</text>
</comment>
<accession>A0A9D1HIE7</accession>
<gene>
    <name evidence="3" type="ORF">IAB63_10975</name>
</gene>
<dbReference type="Pfam" id="PF01928">
    <property type="entry name" value="CYTH"/>
    <property type="match status" value="1"/>
</dbReference>
<reference evidence="3" key="1">
    <citation type="submission" date="2020-10" db="EMBL/GenBank/DDBJ databases">
        <authorList>
            <person name="Gilroy R."/>
        </authorList>
    </citation>
    <scope>NUCLEOTIDE SEQUENCE</scope>
    <source>
        <strain evidence="3">CHK187-14744</strain>
    </source>
</reference>
<dbReference type="PROSITE" id="PS51707">
    <property type="entry name" value="CYTH"/>
    <property type="match status" value="1"/>
</dbReference>
<dbReference type="AlphaFoldDB" id="A0A9D1HIE7"/>
<feature type="active site" description="Proton acceptor" evidence="1">
    <location>
        <position position="28"/>
    </location>
</feature>
<name>A0A9D1HIE7_9FIRM</name>
<dbReference type="Proteomes" id="UP000824164">
    <property type="component" value="Unassembled WGS sequence"/>
</dbReference>
<protein>
    <submittedName>
        <fullName evidence="3">CYTH domain-containing protein</fullName>
    </submittedName>
</protein>
<proteinExistence type="predicted"/>
<evidence type="ECO:0000313" key="4">
    <source>
        <dbReference type="Proteomes" id="UP000824164"/>
    </source>
</evidence>
<dbReference type="InterPro" id="IPR033469">
    <property type="entry name" value="CYTH-like_dom_sf"/>
</dbReference>
<evidence type="ECO:0000313" key="3">
    <source>
        <dbReference type="EMBL" id="HIU03761.1"/>
    </source>
</evidence>
<dbReference type="PANTHER" id="PTHR40114">
    <property type="entry name" value="SLR0698 PROTEIN"/>
    <property type="match status" value="1"/>
</dbReference>
<dbReference type="SMART" id="SM01118">
    <property type="entry name" value="CYTH"/>
    <property type="match status" value="1"/>
</dbReference>
<dbReference type="PIRSF" id="PIRSF016487">
    <property type="entry name" value="CYTH_UCP016487"/>
    <property type="match status" value="1"/>
</dbReference>
<sequence>MEIERKYRIHHLPFDPDIYPHTDIEQGYLCTRPVIRARKDGDRYYMTYKGEGLLAREEYDLPLDASSYRHLIAKADGIRIAKTRYRIPAQNGLTIELDIFHGTYEGLILAEVEFPDMEAAEHFTPPDYFGEEVTFDPKFQNSFLSRKENAGSNKFL</sequence>
<evidence type="ECO:0000256" key="1">
    <source>
        <dbReference type="PIRSR" id="PIRSR016487-1"/>
    </source>
</evidence>
<evidence type="ECO:0000259" key="2">
    <source>
        <dbReference type="PROSITE" id="PS51707"/>
    </source>
</evidence>
<feature type="domain" description="CYTH" evidence="2">
    <location>
        <begin position="1"/>
        <end position="146"/>
    </location>
</feature>
<organism evidence="3 4">
    <name type="scientific">Candidatus Onthocola gallistercoris</name>
    <dbReference type="NCBI Taxonomy" id="2840876"/>
    <lineage>
        <taxon>Bacteria</taxon>
        <taxon>Bacillati</taxon>
        <taxon>Bacillota</taxon>
        <taxon>Bacilli</taxon>
        <taxon>Candidatus Onthocola</taxon>
    </lineage>
</organism>
<dbReference type="PANTHER" id="PTHR40114:SF1">
    <property type="entry name" value="SLR0698 PROTEIN"/>
    <property type="match status" value="1"/>
</dbReference>
<dbReference type="EMBL" id="DVLT01000071">
    <property type="protein sequence ID" value="HIU03761.1"/>
    <property type="molecule type" value="Genomic_DNA"/>
</dbReference>
<dbReference type="Gene3D" id="2.40.320.10">
    <property type="entry name" value="Hypothetical Protein Pfu-838710-001"/>
    <property type="match status" value="1"/>
</dbReference>
<dbReference type="CDD" id="cd07761">
    <property type="entry name" value="CYTH-like_CthTTM-like"/>
    <property type="match status" value="1"/>
</dbReference>